<evidence type="ECO:0000256" key="2">
    <source>
        <dbReference type="ARBA" id="ARBA00034247"/>
    </source>
</evidence>
<dbReference type="CDD" id="cd01949">
    <property type="entry name" value="GGDEF"/>
    <property type="match status" value="1"/>
</dbReference>
<sequence>MPIRLRLVLLAGIAILAMAIATWLGISRLNETRHNVEREVLHNKWAHDCSSLIHYLQRERGASASFIASSLKDFDTVKKMRSDSSAALEALFNNPLATEHRLARLGMADLRVKLMEVRNDVEHQSTDWRRLRDAYTTPINTLLGAVSYEMLHEVDTFSPKLDMIAELALAREALGLLRATVNSVRTQASRNTSDLIFIAGELTLYRHHIDVVRSHFAESDIHSLRSAIDTPDHAWVMEAINRVLSKYDMVAALPDGEQWWERSTKVIDSLKTLEDQLFDQLARETMEKGRAQKNVMLWVSAGMFAMLLVLVSFVTMTITVMMRDLRELSTALDQIVEKENYAIRLKDRGGRDEWSHAFQHFNRLLEFTDRLIREKETLASMDTLTGVMNRRAFLKYAQREITRANRYGHNLSLIFLDIDHFKRINDTCGHATGDEVLKMFVDTVKTRSRDTDLISRWGGEEFIIMTPDTGIDGAQSFAESVRQCVAAAEFPGIGHVTCSFGVTQWKRGETFEAFCSRADVALYEAKQSGRNRVCVG</sequence>
<keyword evidence="3" id="KW-0472">Membrane</keyword>
<keyword evidence="5" id="KW-0548">Nucleotidyltransferase</keyword>
<dbReference type="Gene3D" id="3.30.70.270">
    <property type="match status" value="1"/>
</dbReference>
<protein>
    <recommendedName>
        <fullName evidence="1">diguanylate cyclase</fullName>
        <ecNumber evidence="1">2.7.7.65</ecNumber>
    </recommendedName>
</protein>
<keyword evidence="3" id="KW-0812">Transmembrane</keyword>
<dbReference type="Pfam" id="PF00990">
    <property type="entry name" value="GGDEF"/>
    <property type="match status" value="1"/>
</dbReference>
<organism evidence="5 6">
    <name type="scientific">Dechloromonas hankyongensis</name>
    <dbReference type="NCBI Taxonomy" id="2908002"/>
    <lineage>
        <taxon>Bacteria</taxon>
        <taxon>Pseudomonadati</taxon>
        <taxon>Pseudomonadota</taxon>
        <taxon>Betaproteobacteria</taxon>
        <taxon>Rhodocyclales</taxon>
        <taxon>Azonexaceae</taxon>
        <taxon>Dechloromonas</taxon>
    </lineage>
</organism>
<comment type="caution">
    <text evidence="5">The sequence shown here is derived from an EMBL/GenBank/DDBJ whole genome shotgun (WGS) entry which is preliminary data.</text>
</comment>
<evidence type="ECO:0000256" key="3">
    <source>
        <dbReference type="SAM" id="Phobius"/>
    </source>
</evidence>
<evidence type="ECO:0000259" key="4">
    <source>
        <dbReference type="PROSITE" id="PS50887"/>
    </source>
</evidence>
<accession>A0ABS9K182</accession>
<dbReference type="SMART" id="SM00267">
    <property type="entry name" value="GGDEF"/>
    <property type="match status" value="1"/>
</dbReference>
<dbReference type="EMBL" id="JAKLTN010000001">
    <property type="protein sequence ID" value="MCG2576918.1"/>
    <property type="molecule type" value="Genomic_DNA"/>
</dbReference>
<dbReference type="InterPro" id="IPR043128">
    <property type="entry name" value="Rev_trsase/Diguanyl_cyclase"/>
</dbReference>
<dbReference type="Pfam" id="PF08376">
    <property type="entry name" value="NIT"/>
    <property type="match status" value="1"/>
</dbReference>
<dbReference type="PANTHER" id="PTHR45138:SF9">
    <property type="entry name" value="DIGUANYLATE CYCLASE DGCM-RELATED"/>
    <property type="match status" value="1"/>
</dbReference>
<keyword evidence="3" id="KW-1133">Transmembrane helix</keyword>
<reference evidence="5" key="1">
    <citation type="submission" date="2022-01" db="EMBL/GenBank/DDBJ databases">
        <authorList>
            <person name="Jo J.-H."/>
            <person name="Im W.-T."/>
        </authorList>
    </citation>
    <scope>NUCLEOTIDE SEQUENCE</scope>
    <source>
        <strain evidence="5">XY25</strain>
    </source>
</reference>
<dbReference type="GO" id="GO:0052621">
    <property type="term" value="F:diguanylate cyclase activity"/>
    <property type="evidence" value="ECO:0007669"/>
    <property type="project" value="UniProtKB-EC"/>
</dbReference>
<dbReference type="NCBIfam" id="TIGR00254">
    <property type="entry name" value="GGDEF"/>
    <property type="match status" value="1"/>
</dbReference>
<evidence type="ECO:0000313" key="5">
    <source>
        <dbReference type="EMBL" id="MCG2576918.1"/>
    </source>
</evidence>
<dbReference type="PANTHER" id="PTHR45138">
    <property type="entry name" value="REGULATORY COMPONENTS OF SENSORY TRANSDUCTION SYSTEM"/>
    <property type="match status" value="1"/>
</dbReference>
<feature type="domain" description="GGDEF" evidence="4">
    <location>
        <begin position="409"/>
        <end position="536"/>
    </location>
</feature>
<dbReference type="InterPro" id="IPR000160">
    <property type="entry name" value="GGDEF_dom"/>
</dbReference>
<dbReference type="Proteomes" id="UP001165384">
    <property type="component" value="Unassembled WGS sequence"/>
</dbReference>
<evidence type="ECO:0000256" key="1">
    <source>
        <dbReference type="ARBA" id="ARBA00012528"/>
    </source>
</evidence>
<dbReference type="RefSeq" id="WP_275709342.1">
    <property type="nucleotide sequence ID" value="NZ_JAKLTN010000001.1"/>
</dbReference>
<dbReference type="SUPFAM" id="SSF55073">
    <property type="entry name" value="Nucleotide cyclase"/>
    <property type="match status" value="1"/>
</dbReference>
<dbReference type="InterPro" id="IPR029787">
    <property type="entry name" value="Nucleotide_cyclase"/>
</dbReference>
<comment type="catalytic activity">
    <reaction evidence="2">
        <text>2 GTP = 3',3'-c-di-GMP + 2 diphosphate</text>
        <dbReference type="Rhea" id="RHEA:24898"/>
        <dbReference type="ChEBI" id="CHEBI:33019"/>
        <dbReference type="ChEBI" id="CHEBI:37565"/>
        <dbReference type="ChEBI" id="CHEBI:58805"/>
        <dbReference type="EC" id="2.7.7.65"/>
    </reaction>
</comment>
<evidence type="ECO:0000313" key="6">
    <source>
        <dbReference type="Proteomes" id="UP001165384"/>
    </source>
</evidence>
<gene>
    <name evidence="5" type="ORF">LZ012_07915</name>
</gene>
<name>A0ABS9K182_9RHOO</name>
<keyword evidence="5" id="KW-0808">Transferase</keyword>
<feature type="transmembrane region" description="Helical" evidence="3">
    <location>
        <begin position="295"/>
        <end position="320"/>
    </location>
</feature>
<keyword evidence="6" id="KW-1185">Reference proteome</keyword>
<proteinExistence type="predicted"/>
<dbReference type="EC" id="2.7.7.65" evidence="1"/>
<dbReference type="InterPro" id="IPR013587">
    <property type="entry name" value="Nitrate/nitrite_sensing"/>
</dbReference>
<dbReference type="PROSITE" id="PS50887">
    <property type="entry name" value="GGDEF"/>
    <property type="match status" value="1"/>
</dbReference>
<dbReference type="InterPro" id="IPR050469">
    <property type="entry name" value="Diguanylate_Cyclase"/>
</dbReference>